<dbReference type="Proteomes" id="UP001492380">
    <property type="component" value="Unassembled WGS sequence"/>
</dbReference>
<keyword evidence="3" id="KW-1185">Reference proteome</keyword>
<reference evidence="2 3" key="1">
    <citation type="submission" date="2024-04" db="EMBL/GenBank/DDBJ databases">
        <title>Phyllosticta paracitricarpa is synonymous to the EU quarantine fungus P. citricarpa based on phylogenomic analyses.</title>
        <authorList>
            <consortium name="Lawrence Berkeley National Laboratory"/>
            <person name="Van Ingen-Buijs V.A."/>
            <person name="Van Westerhoven A.C."/>
            <person name="Haridas S."/>
            <person name="Skiadas P."/>
            <person name="Martin F."/>
            <person name="Groenewald J.Z."/>
            <person name="Crous P.W."/>
            <person name="Seidl M.F."/>
        </authorList>
    </citation>
    <scope>NUCLEOTIDE SEQUENCE [LARGE SCALE GENOMIC DNA]</scope>
    <source>
        <strain evidence="2 3">CBS 123374</strain>
    </source>
</reference>
<organism evidence="2 3">
    <name type="scientific">Phyllosticta capitalensis</name>
    <dbReference type="NCBI Taxonomy" id="121624"/>
    <lineage>
        <taxon>Eukaryota</taxon>
        <taxon>Fungi</taxon>
        <taxon>Dikarya</taxon>
        <taxon>Ascomycota</taxon>
        <taxon>Pezizomycotina</taxon>
        <taxon>Dothideomycetes</taxon>
        <taxon>Dothideomycetes incertae sedis</taxon>
        <taxon>Botryosphaeriales</taxon>
        <taxon>Phyllostictaceae</taxon>
        <taxon>Phyllosticta</taxon>
    </lineage>
</organism>
<protein>
    <recommendedName>
        <fullName evidence="4">Secreted protein</fullName>
    </recommendedName>
</protein>
<feature type="transmembrane region" description="Helical" evidence="1">
    <location>
        <begin position="36"/>
        <end position="57"/>
    </location>
</feature>
<name>A0ABR1YEH2_9PEZI</name>
<evidence type="ECO:0008006" key="4">
    <source>
        <dbReference type="Google" id="ProtNLM"/>
    </source>
</evidence>
<proteinExistence type="predicted"/>
<keyword evidence="1" id="KW-0472">Membrane</keyword>
<keyword evidence="1" id="KW-0812">Transmembrane</keyword>
<feature type="transmembrane region" description="Helical" evidence="1">
    <location>
        <begin position="12"/>
        <end position="29"/>
    </location>
</feature>
<evidence type="ECO:0000313" key="3">
    <source>
        <dbReference type="Proteomes" id="UP001492380"/>
    </source>
</evidence>
<accession>A0ABR1YEH2</accession>
<comment type="caution">
    <text evidence="2">The sequence shown here is derived from an EMBL/GenBank/DDBJ whole genome shotgun (WGS) entry which is preliminary data.</text>
</comment>
<evidence type="ECO:0000313" key="2">
    <source>
        <dbReference type="EMBL" id="KAK8227342.1"/>
    </source>
</evidence>
<dbReference type="EMBL" id="JBBWRZ010000010">
    <property type="protein sequence ID" value="KAK8227342.1"/>
    <property type="molecule type" value="Genomic_DNA"/>
</dbReference>
<keyword evidence="1" id="KW-1133">Transmembrane helix</keyword>
<sequence>MIFRTCALSLTRLRLPFACSAFLFLRICFFDAYRTWWCFGVCTFLSLAPFSFLSRALHLPAPFTWPGWGRKTARRSQPTPMALGRGH</sequence>
<gene>
    <name evidence="2" type="ORF">HDK90DRAFT_56548</name>
</gene>
<evidence type="ECO:0000256" key="1">
    <source>
        <dbReference type="SAM" id="Phobius"/>
    </source>
</evidence>